<feature type="transmembrane region" description="Helical" evidence="3">
    <location>
        <begin position="209"/>
        <end position="227"/>
    </location>
</feature>
<comment type="caution">
    <text evidence="4">The sequence shown here is derived from an EMBL/GenBank/DDBJ whole genome shotgun (WGS) entry which is preliminary data.</text>
</comment>
<keyword evidence="3" id="KW-0812">Transmembrane</keyword>
<feature type="transmembrane region" description="Helical" evidence="3">
    <location>
        <begin position="345"/>
        <end position="369"/>
    </location>
</feature>
<accession>A0ABT5UBA4</accession>
<evidence type="ECO:0000313" key="4">
    <source>
        <dbReference type="EMBL" id="MDE1462807.1"/>
    </source>
</evidence>
<dbReference type="Proteomes" id="UP001528823">
    <property type="component" value="Unassembled WGS sequence"/>
</dbReference>
<feature type="transmembrane region" description="Helical" evidence="3">
    <location>
        <begin position="405"/>
        <end position="424"/>
    </location>
</feature>
<protein>
    <submittedName>
        <fullName evidence="4">Uncharacterized protein</fullName>
    </submittedName>
</protein>
<evidence type="ECO:0000256" key="2">
    <source>
        <dbReference type="ARBA" id="ARBA00022803"/>
    </source>
</evidence>
<name>A0ABT5UBA4_9GAMM</name>
<keyword evidence="2" id="KW-0802">TPR repeat</keyword>
<reference evidence="4 5" key="1">
    <citation type="submission" date="2022-11" db="EMBL/GenBank/DDBJ databases">
        <title>Spartinivicinus poritis sp. nov., isolated from scleractinian coral Porites lutea.</title>
        <authorList>
            <person name="Zhang G."/>
            <person name="Cai L."/>
            <person name="Wei Q."/>
        </authorList>
    </citation>
    <scope>NUCLEOTIDE SEQUENCE [LARGE SCALE GENOMIC DNA]</scope>
    <source>
        <strain evidence="4 5">A2-2</strain>
    </source>
</reference>
<keyword evidence="3" id="KW-0472">Membrane</keyword>
<feature type="transmembrane region" description="Helical" evidence="3">
    <location>
        <begin position="98"/>
        <end position="123"/>
    </location>
</feature>
<evidence type="ECO:0000256" key="3">
    <source>
        <dbReference type="SAM" id="Phobius"/>
    </source>
</evidence>
<feature type="transmembrane region" description="Helical" evidence="3">
    <location>
        <begin position="23"/>
        <end position="40"/>
    </location>
</feature>
<dbReference type="RefSeq" id="WP_274689158.1">
    <property type="nucleotide sequence ID" value="NZ_JAPMOU010000014.1"/>
</dbReference>
<gene>
    <name evidence="4" type="ORF">ORQ98_12595</name>
</gene>
<dbReference type="InterPro" id="IPR052346">
    <property type="entry name" value="O-mannosyl-transferase_TMTC"/>
</dbReference>
<feature type="transmembrane region" description="Helical" evidence="3">
    <location>
        <begin position="239"/>
        <end position="263"/>
    </location>
</feature>
<proteinExistence type="predicted"/>
<feature type="transmembrane region" description="Helical" evidence="3">
    <location>
        <begin position="135"/>
        <end position="155"/>
    </location>
</feature>
<evidence type="ECO:0000256" key="1">
    <source>
        <dbReference type="ARBA" id="ARBA00022737"/>
    </source>
</evidence>
<dbReference type="EMBL" id="JAPMOU010000014">
    <property type="protein sequence ID" value="MDE1462807.1"/>
    <property type="molecule type" value="Genomic_DNA"/>
</dbReference>
<organism evidence="4 5">
    <name type="scientific">Spartinivicinus poritis</name>
    <dbReference type="NCBI Taxonomy" id="2994640"/>
    <lineage>
        <taxon>Bacteria</taxon>
        <taxon>Pseudomonadati</taxon>
        <taxon>Pseudomonadota</taxon>
        <taxon>Gammaproteobacteria</taxon>
        <taxon>Oceanospirillales</taxon>
        <taxon>Zooshikellaceae</taxon>
        <taxon>Spartinivicinus</taxon>
    </lineage>
</organism>
<evidence type="ECO:0000313" key="5">
    <source>
        <dbReference type="Proteomes" id="UP001528823"/>
    </source>
</evidence>
<feature type="transmembrane region" description="Helical" evidence="3">
    <location>
        <begin position="375"/>
        <end position="393"/>
    </location>
</feature>
<feature type="transmembrane region" description="Helical" evidence="3">
    <location>
        <begin position="161"/>
        <end position="178"/>
    </location>
</feature>
<keyword evidence="5" id="KW-1185">Reference proteome</keyword>
<sequence>MNKLCEKASSSSNELAFFLEKKVLIFILIILGVVLYIPGLRGPALLDDYHNLIPLLEIQNKNITWIDVVSENESGPLGRPVSMASFLLNYVVWGDNKFFFKLVNVFIHLLIACLIFWLSVILYDKTEIANKSKQAAFCVALLWLINPLFFSTTLYVIQRMAQISCLFMLCSMIAYYYARVSLVVYKSILLYFLSFIFFYPLAIFSKENGLLTLPVLFLLEVFFFKFSEKLYFSNILKKIYFLTFVGGVAFGVYFIFFVGLNYLPGLNYEEREFTLYERVLTQLRVLFIYIKNIFIPDVVSMGVFHDDFLKSSSILKPWTTVMSLFLWVATIFLVIKFWNKVGVRLLSFGILFFLIGHGVESSFLGLELYFEHRNYFPAIGLIWGVVGLGVYYFKKKVNKLIKSGIVLYFVTIYLTAYQLSHIWGDKFTLLQHFKNGHPNSIRVLMDLGSEYSNLGMLSEAINTVNKIKKINSKMIIGANLHQMHILCLNNQIIDEKYYMTFISEKREQNLKYVTIALEKLVYFYRSGHCRSIDIKKLSNYFYTWVVNYKYKRKWLIENIAAELFIVANNDALAMKILKDLWENDRNHVRVGIDLVYLFIKNRQINQAKKVMNILYEYRYDRRVSSEIKYYSRMIKEYE</sequence>
<keyword evidence="1" id="KW-0677">Repeat</keyword>
<dbReference type="PANTHER" id="PTHR44227:SF3">
    <property type="entry name" value="PROTEIN O-MANNOSYL-TRANSFERASE TMTC4"/>
    <property type="match status" value="1"/>
</dbReference>
<feature type="transmembrane region" description="Helical" evidence="3">
    <location>
        <begin position="318"/>
        <end position="338"/>
    </location>
</feature>
<dbReference type="PANTHER" id="PTHR44227">
    <property type="match status" value="1"/>
</dbReference>
<feature type="transmembrane region" description="Helical" evidence="3">
    <location>
        <begin position="183"/>
        <end position="203"/>
    </location>
</feature>
<keyword evidence="3" id="KW-1133">Transmembrane helix</keyword>